<evidence type="ECO:0000313" key="4">
    <source>
        <dbReference type="Proteomes" id="UP001292094"/>
    </source>
</evidence>
<name>A0AAE1UNI2_9EUCA</name>
<organism evidence="3 4">
    <name type="scientific">Petrolisthes manimaculis</name>
    <dbReference type="NCBI Taxonomy" id="1843537"/>
    <lineage>
        <taxon>Eukaryota</taxon>
        <taxon>Metazoa</taxon>
        <taxon>Ecdysozoa</taxon>
        <taxon>Arthropoda</taxon>
        <taxon>Crustacea</taxon>
        <taxon>Multicrustacea</taxon>
        <taxon>Malacostraca</taxon>
        <taxon>Eumalacostraca</taxon>
        <taxon>Eucarida</taxon>
        <taxon>Decapoda</taxon>
        <taxon>Pleocyemata</taxon>
        <taxon>Anomura</taxon>
        <taxon>Galatheoidea</taxon>
        <taxon>Porcellanidae</taxon>
        <taxon>Petrolisthes</taxon>
    </lineage>
</organism>
<sequence length="79" mass="8742">MPVTTSNPLLQLIAFLSTPMACKVIVASEVVTQPPGPSYLTDSYYYLEDHTPSPGSHETEESFGHVRGFLDRESENQVK</sequence>
<proteinExistence type="predicted"/>
<reference evidence="3" key="1">
    <citation type="submission" date="2023-11" db="EMBL/GenBank/DDBJ databases">
        <title>Genome assemblies of two species of porcelain crab, Petrolisthes cinctipes and Petrolisthes manimaculis (Anomura: Porcellanidae).</title>
        <authorList>
            <person name="Angst P."/>
        </authorList>
    </citation>
    <scope>NUCLEOTIDE SEQUENCE</scope>
    <source>
        <strain evidence="3">PB745_02</strain>
        <tissue evidence="3">Gill</tissue>
    </source>
</reference>
<evidence type="ECO:0000256" key="2">
    <source>
        <dbReference type="SAM" id="SignalP"/>
    </source>
</evidence>
<protein>
    <submittedName>
        <fullName evidence="3">Uncharacterized protein</fullName>
    </submittedName>
</protein>
<dbReference type="Proteomes" id="UP001292094">
    <property type="component" value="Unassembled WGS sequence"/>
</dbReference>
<comment type="caution">
    <text evidence="3">The sequence shown here is derived from an EMBL/GenBank/DDBJ whole genome shotgun (WGS) entry which is preliminary data.</text>
</comment>
<feature type="signal peptide" evidence="2">
    <location>
        <begin position="1"/>
        <end position="27"/>
    </location>
</feature>
<dbReference type="EMBL" id="JAWZYT010000297">
    <property type="protein sequence ID" value="KAK4325175.1"/>
    <property type="molecule type" value="Genomic_DNA"/>
</dbReference>
<evidence type="ECO:0000256" key="1">
    <source>
        <dbReference type="SAM" id="MobiDB-lite"/>
    </source>
</evidence>
<evidence type="ECO:0000313" key="3">
    <source>
        <dbReference type="EMBL" id="KAK4325175.1"/>
    </source>
</evidence>
<keyword evidence="4" id="KW-1185">Reference proteome</keyword>
<feature type="region of interest" description="Disordered" evidence="1">
    <location>
        <begin position="49"/>
        <end position="79"/>
    </location>
</feature>
<feature type="chain" id="PRO_5042164016" evidence="2">
    <location>
        <begin position="28"/>
        <end position="79"/>
    </location>
</feature>
<keyword evidence="2" id="KW-0732">Signal</keyword>
<accession>A0AAE1UNI2</accession>
<gene>
    <name evidence="3" type="ORF">Pmani_004222</name>
</gene>
<dbReference type="AlphaFoldDB" id="A0AAE1UNI2"/>